<evidence type="ECO:0000313" key="2">
    <source>
        <dbReference type="EMBL" id="SNW63083.1"/>
    </source>
</evidence>
<evidence type="ECO:0000256" key="1">
    <source>
        <dbReference type="SAM" id="Coils"/>
    </source>
</evidence>
<keyword evidence="3" id="KW-1185">Reference proteome</keyword>
<evidence type="ECO:0000313" key="3">
    <source>
        <dbReference type="Proteomes" id="UP000236316"/>
    </source>
</evidence>
<gene>
    <name evidence="2" type="ORF">ORPV_1179</name>
</gene>
<protein>
    <submittedName>
        <fullName evidence="2">Uncharacterized protein</fullName>
    </submittedName>
</protein>
<proteinExistence type="predicted"/>
<sequence length="101" mass="12570">MFALIYGAYYNTNQKFDNTNINSYNELVGYGSNDIINEYYNLYPEKKEEYNRKQRIFEEDERRKYMEQLEIEQKELQRLEEENYKDKRISNVTDIMKLYFK</sequence>
<dbReference type="RefSeq" id="YP_009449385.1">
    <property type="nucleotide sequence ID" value="NC_036594.1"/>
</dbReference>
<reference evidence="2" key="1">
    <citation type="submission" date="2017-08" db="EMBL/GenBank/DDBJ databases">
        <authorList>
            <consortium name="Urmite Genomes"/>
        </authorList>
    </citation>
    <scope>NUCLEOTIDE SEQUENCE [LARGE SCALE GENOMIC DNA]</scope>
    <source>
        <strain evidence="2">IHUMI-LCC2</strain>
    </source>
</reference>
<dbReference type="KEGG" id="vg:35381851"/>
<dbReference type="GeneID" id="35381851"/>
<name>A0A2I2L6B6_9VIRU</name>
<dbReference type="EMBL" id="LT906555">
    <property type="protein sequence ID" value="SNW63083.1"/>
    <property type="molecule type" value="Genomic_DNA"/>
</dbReference>
<keyword evidence="1" id="KW-0175">Coiled coil</keyword>
<dbReference type="Proteomes" id="UP000236316">
    <property type="component" value="Segment"/>
</dbReference>
<feature type="coiled-coil region" evidence="1">
    <location>
        <begin position="62"/>
        <end position="89"/>
    </location>
</feature>
<accession>A0A2I2L6B6</accession>
<organism evidence="2">
    <name type="scientific">Orpheovirus IHUMI-LCC2</name>
    <dbReference type="NCBI Taxonomy" id="2023057"/>
    <lineage>
        <taxon>Viruses</taxon>
        <taxon>Varidnaviria</taxon>
        <taxon>Bamfordvirae</taxon>
        <taxon>Nucleocytoviricota</taxon>
        <taxon>Megaviricetes</taxon>
        <taxon>Pimascovirales</taxon>
        <taxon>Ocovirineae</taxon>
        <taxon>Orpheoviridae</taxon>
        <taxon>Alphaorpheovirus</taxon>
        <taxon>Alphaorpheovirus massiliense</taxon>
    </lineage>
</organism>